<dbReference type="Proteomes" id="UP000009374">
    <property type="component" value="Unassembled WGS sequence"/>
</dbReference>
<feature type="transmembrane region" description="Helical" evidence="1">
    <location>
        <begin position="402"/>
        <end position="422"/>
    </location>
</feature>
<evidence type="ECO:0000313" key="4">
    <source>
        <dbReference type="Proteomes" id="UP000009374"/>
    </source>
</evidence>
<feature type="transmembrane region" description="Helical" evidence="1">
    <location>
        <begin position="175"/>
        <end position="194"/>
    </location>
</feature>
<feature type="transmembrane region" description="Helical" evidence="1">
    <location>
        <begin position="314"/>
        <end position="334"/>
    </location>
</feature>
<accession>C6HUP9</accession>
<dbReference type="InterPro" id="IPR025105">
    <property type="entry name" value="DUF4010"/>
</dbReference>
<feature type="transmembrane region" description="Helical" evidence="1">
    <location>
        <begin position="346"/>
        <end position="368"/>
    </location>
</feature>
<keyword evidence="1" id="KW-0472">Membrane</keyword>
<organism evidence="3 4">
    <name type="scientific">Leptospirillum ferrodiazotrophum</name>
    <dbReference type="NCBI Taxonomy" id="412449"/>
    <lineage>
        <taxon>Bacteria</taxon>
        <taxon>Pseudomonadati</taxon>
        <taxon>Nitrospirota</taxon>
        <taxon>Nitrospiria</taxon>
        <taxon>Nitrospirales</taxon>
        <taxon>Nitrospiraceae</taxon>
        <taxon>Leptospirillum</taxon>
    </lineage>
</organism>
<feature type="transmembrane region" description="Helical" evidence="1">
    <location>
        <begin position="237"/>
        <end position="259"/>
    </location>
</feature>
<evidence type="ECO:0000313" key="3">
    <source>
        <dbReference type="EMBL" id="EES53675.1"/>
    </source>
</evidence>
<dbReference type="EMBL" id="GG693857">
    <property type="protein sequence ID" value="EES53675.1"/>
    <property type="molecule type" value="Genomic_DNA"/>
</dbReference>
<feature type="transmembrane region" description="Helical" evidence="1">
    <location>
        <begin position="93"/>
        <end position="109"/>
    </location>
</feature>
<feature type="transmembrane region" description="Helical" evidence="1">
    <location>
        <begin position="64"/>
        <end position="81"/>
    </location>
</feature>
<keyword evidence="1" id="KW-0812">Transmembrane</keyword>
<feature type="domain" description="DUF4010" evidence="2">
    <location>
        <begin position="184"/>
        <end position="396"/>
    </location>
</feature>
<evidence type="ECO:0000259" key="2">
    <source>
        <dbReference type="Pfam" id="PF13194"/>
    </source>
</evidence>
<proteinExistence type="predicted"/>
<feature type="transmembrane region" description="Helical" evidence="1">
    <location>
        <begin position="266"/>
        <end position="285"/>
    </location>
</feature>
<reference evidence="3 4" key="1">
    <citation type="journal article" date="2009" name="Appl. Environ. Microbiol.">
        <title>Community genomic and proteomic analyses of chemoautotrophic iron-oxidizing "Leptospirillum rubarum" (Group II) and "Leptospirillum ferrodiazotrophum" (Group III) bacteria in acid mine drainage biofilms.</title>
        <authorList>
            <person name="Goltsman D.S."/>
            <person name="Denef V.J."/>
            <person name="Singer S.W."/>
            <person name="VerBerkmoes N.C."/>
            <person name="Lefsrud M."/>
            <person name="Mueller R.S."/>
            <person name="Dick G.J."/>
            <person name="Sun C.L."/>
            <person name="Wheeler K.E."/>
            <person name="Zemla A."/>
            <person name="Baker B.J."/>
            <person name="Hauser L."/>
            <person name="Land M."/>
            <person name="Shah M.B."/>
            <person name="Thelen M.P."/>
            <person name="Hettich R.L."/>
            <person name="Banfield J.F."/>
        </authorList>
    </citation>
    <scope>NUCLEOTIDE SEQUENCE [LARGE SCALE GENOMIC DNA]</scope>
</reference>
<feature type="transmembrane region" description="Helical" evidence="1">
    <location>
        <begin position="115"/>
        <end position="134"/>
    </location>
</feature>
<feature type="transmembrane region" description="Helical" evidence="1">
    <location>
        <begin position="40"/>
        <end position="58"/>
    </location>
</feature>
<feature type="transmembrane region" description="Helical" evidence="1">
    <location>
        <begin position="6"/>
        <end position="28"/>
    </location>
</feature>
<name>C6HUP9_9BACT</name>
<protein>
    <submittedName>
        <fullName evidence="3">Membrane protein-like protein</fullName>
    </submittedName>
</protein>
<feature type="transmembrane region" description="Helical" evidence="1">
    <location>
        <begin position="374"/>
        <end position="395"/>
    </location>
</feature>
<keyword evidence="4" id="KW-1185">Reference proteome</keyword>
<sequence>MTLAPSIPPILTSFSLTLLFCFILGLELHAFRRESGEKDLGFGTTRTLTLAGIMGYVLELLDPSGRILIAGFLLLGGLLGISYMKRQNENPSLIPHIMALLAYAIGPVAQREPLWFLMVFVVAILLILGKSPLIRRLSDSVPISEAVTLAIFLIMAGVILPFLPDTPIAEILPVTYTRVWLAVVMVSGVSYLSYLARTYLFPNRGILLTGTLGGLYSSTVATVVLARIAKIHSSPEIAPAIILASSMMYVRMALLVLLLGPREISLPLLLPYGGLFLLSLAAAFATSRLYSPAKNGNEASGSPLEEPVAHPLELRTAFLFAMAFLLFSTLTRIINARFGSGGLHALAVSVGFTDITPFVLSLLSSHFAATAGTIKGSIILAGGSNNLINGLYALVLSRSRSVLPALFWLAGAFLLSLGYAIFLD</sequence>
<dbReference type="AlphaFoldDB" id="C6HUP9"/>
<dbReference type="Pfam" id="PF13194">
    <property type="entry name" value="DUF4010"/>
    <property type="match status" value="1"/>
</dbReference>
<feature type="transmembrane region" description="Helical" evidence="1">
    <location>
        <begin position="146"/>
        <end position="163"/>
    </location>
</feature>
<feature type="transmembrane region" description="Helical" evidence="1">
    <location>
        <begin position="206"/>
        <end position="225"/>
    </location>
</feature>
<keyword evidence="1" id="KW-1133">Transmembrane helix</keyword>
<gene>
    <name evidence="3" type="ORF">UBAL3_69480043</name>
</gene>
<evidence type="ECO:0000256" key="1">
    <source>
        <dbReference type="SAM" id="Phobius"/>
    </source>
</evidence>
<dbReference type="PANTHER" id="PTHR39084">
    <property type="entry name" value="MEMBRANE PROTEIN-RELATED"/>
    <property type="match status" value="1"/>
</dbReference>
<dbReference type="PANTHER" id="PTHR39084:SF1">
    <property type="entry name" value="DUF4010 DOMAIN-CONTAINING PROTEIN"/>
    <property type="match status" value="1"/>
</dbReference>